<dbReference type="InterPro" id="IPR001810">
    <property type="entry name" value="F-box_dom"/>
</dbReference>
<feature type="domain" description="F-box" evidence="1">
    <location>
        <begin position="22"/>
        <end position="74"/>
    </location>
</feature>
<organism evidence="2 3">
    <name type="scientific">Polyporus arcularius HHB13444</name>
    <dbReference type="NCBI Taxonomy" id="1314778"/>
    <lineage>
        <taxon>Eukaryota</taxon>
        <taxon>Fungi</taxon>
        <taxon>Dikarya</taxon>
        <taxon>Basidiomycota</taxon>
        <taxon>Agaricomycotina</taxon>
        <taxon>Agaricomycetes</taxon>
        <taxon>Polyporales</taxon>
        <taxon>Polyporaceae</taxon>
        <taxon>Polyporus</taxon>
    </lineage>
</organism>
<dbReference type="SUPFAM" id="SSF81383">
    <property type="entry name" value="F-box domain"/>
    <property type="match status" value="1"/>
</dbReference>
<evidence type="ECO:0000313" key="2">
    <source>
        <dbReference type="EMBL" id="TFK87704.1"/>
    </source>
</evidence>
<dbReference type="Gene3D" id="1.20.1280.50">
    <property type="match status" value="1"/>
</dbReference>
<evidence type="ECO:0000259" key="1">
    <source>
        <dbReference type="PROSITE" id="PS50181"/>
    </source>
</evidence>
<dbReference type="AlphaFoldDB" id="A0A5C3PDA4"/>
<evidence type="ECO:0000313" key="3">
    <source>
        <dbReference type="Proteomes" id="UP000308197"/>
    </source>
</evidence>
<keyword evidence="3" id="KW-1185">Reference proteome</keyword>
<protein>
    <recommendedName>
        <fullName evidence="1">F-box domain-containing protein</fullName>
    </recommendedName>
</protein>
<reference evidence="2 3" key="1">
    <citation type="journal article" date="2019" name="Nat. Ecol. Evol.">
        <title>Megaphylogeny resolves global patterns of mushroom evolution.</title>
        <authorList>
            <person name="Varga T."/>
            <person name="Krizsan K."/>
            <person name="Foldi C."/>
            <person name="Dima B."/>
            <person name="Sanchez-Garcia M."/>
            <person name="Sanchez-Ramirez S."/>
            <person name="Szollosi G.J."/>
            <person name="Szarkandi J.G."/>
            <person name="Papp V."/>
            <person name="Albert L."/>
            <person name="Andreopoulos W."/>
            <person name="Angelini C."/>
            <person name="Antonin V."/>
            <person name="Barry K.W."/>
            <person name="Bougher N.L."/>
            <person name="Buchanan P."/>
            <person name="Buyck B."/>
            <person name="Bense V."/>
            <person name="Catcheside P."/>
            <person name="Chovatia M."/>
            <person name="Cooper J."/>
            <person name="Damon W."/>
            <person name="Desjardin D."/>
            <person name="Finy P."/>
            <person name="Geml J."/>
            <person name="Haridas S."/>
            <person name="Hughes K."/>
            <person name="Justo A."/>
            <person name="Karasinski D."/>
            <person name="Kautmanova I."/>
            <person name="Kiss B."/>
            <person name="Kocsube S."/>
            <person name="Kotiranta H."/>
            <person name="LaButti K.M."/>
            <person name="Lechner B.E."/>
            <person name="Liimatainen K."/>
            <person name="Lipzen A."/>
            <person name="Lukacs Z."/>
            <person name="Mihaltcheva S."/>
            <person name="Morgado L.N."/>
            <person name="Niskanen T."/>
            <person name="Noordeloos M.E."/>
            <person name="Ohm R.A."/>
            <person name="Ortiz-Santana B."/>
            <person name="Ovrebo C."/>
            <person name="Racz N."/>
            <person name="Riley R."/>
            <person name="Savchenko A."/>
            <person name="Shiryaev A."/>
            <person name="Soop K."/>
            <person name="Spirin V."/>
            <person name="Szebenyi C."/>
            <person name="Tomsovsky M."/>
            <person name="Tulloss R.E."/>
            <person name="Uehling J."/>
            <person name="Grigoriev I.V."/>
            <person name="Vagvolgyi C."/>
            <person name="Papp T."/>
            <person name="Martin F.M."/>
            <person name="Miettinen O."/>
            <person name="Hibbett D.S."/>
            <person name="Nagy L.G."/>
        </authorList>
    </citation>
    <scope>NUCLEOTIDE SEQUENCE [LARGE SCALE GENOMIC DNA]</scope>
    <source>
        <strain evidence="2 3">HHB13444</strain>
    </source>
</reference>
<dbReference type="InParanoid" id="A0A5C3PDA4"/>
<dbReference type="Pfam" id="PF12937">
    <property type="entry name" value="F-box-like"/>
    <property type="match status" value="1"/>
</dbReference>
<name>A0A5C3PDA4_9APHY</name>
<dbReference type="Proteomes" id="UP000308197">
    <property type="component" value="Unassembled WGS sequence"/>
</dbReference>
<dbReference type="EMBL" id="ML211142">
    <property type="protein sequence ID" value="TFK87704.1"/>
    <property type="molecule type" value="Genomic_DNA"/>
</dbReference>
<proteinExistence type="predicted"/>
<dbReference type="PROSITE" id="PS50181">
    <property type="entry name" value="FBOX"/>
    <property type="match status" value="1"/>
</dbReference>
<dbReference type="InterPro" id="IPR036047">
    <property type="entry name" value="F-box-like_dom_sf"/>
</dbReference>
<accession>A0A5C3PDA4</accession>
<gene>
    <name evidence="2" type="ORF">K466DRAFT_101725</name>
</gene>
<sequence>MARIEELLERVRSLKALYNDAASINRTLPNEILTEIFSRLRPSEWLGDSGLRLAHICRLWRRLLLTMPEFWVDLLAKPRVFAPGMTQRQGDRLGFYLGLTGSRPITLSLESSARRKAGLPLRMAEIVAPWRHRIAALPISSICRRDDAFLRAFILTSLPSLERL</sequence>